<name>B4VI34_9CYAN</name>
<dbReference type="AlphaFoldDB" id="B4VI34"/>
<reference evidence="1 2" key="1">
    <citation type="submission" date="2008-07" db="EMBL/GenBank/DDBJ databases">
        <authorList>
            <person name="Tandeau de Marsac N."/>
            <person name="Ferriera S."/>
            <person name="Johnson J."/>
            <person name="Kravitz S."/>
            <person name="Beeson K."/>
            <person name="Sutton G."/>
            <person name="Rogers Y.-H."/>
            <person name="Friedman R."/>
            <person name="Frazier M."/>
            <person name="Venter J.C."/>
        </authorList>
    </citation>
    <scope>NUCLEOTIDE SEQUENCE [LARGE SCALE GENOMIC DNA]</scope>
    <source>
        <strain evidence="1 2">PCC 7420</strain>
    </source>
</reference>
<dbReference type="HOGENOM" id="CLU_1425781_0_0_3"/>
<proteinExistence type="predicted"/>
<dbReference type="EMBL" id="DS989841">
    <property type="protein sequence ID" value="EDX78432.1"/>
    <property type="molecule type" value="Genomic_DNA"/>
</dbReference>
<dbReference type="eggNOG" id="ENOG502ZHK7">
    <property type="taxonomic scope" value="Bacteria"/>
</dbReference>
<gene>
    <name evidence="1" type="ORF">MC7420_7085</name>
</gene>
<keyword evidence="2" id="KW-1185">Reference proteome</keyword>
<evidence type="ECO:0000313" key="1">
    <source>
        <dbReference type="EMBL" id="EDX78432.1"/>
    </source>
</evidence>
<accession>B4VI34</accession>
<dbReference type="Proteomes" id="UP000003835">
    <property type="component" value="Unassembled WGS sequence"/>
</dbReference>
<sequence>MLFAQIWVGQKAEARPYPDSLGICYLFQGDILDLIQPCVISQGYGTGEHYTILHWSNGKKTTILTNVLTEQHAVTVDGEKAESYIRDSSWYNRVEQPDSDDDLIFCERILATDNSVCYKTTFTQSSQSTNKSLFEQCNTIIEVVNETVSKARKILDNTQFSTSESMWETVATMNNAAKKWRVFPLTTQLY</sequence>
<organism evidence="1 2">
    <name type="scientific">Coleofasciculus chthonoplastes PCC 7420</name>
    <dbReference type="NCBI Taxonomy" id="118168"/>
    <lineage>
        <taxon>Bacteria</taxon>
        <taxon>Bacillati</taxon>
        <taxon>Cyanobacteriota</taxon>
        <taxon>Cyanophyceae</taxon>
        <taxon>Coleofasciculales</taxon>
        <taxon>Coleofasciculaceae</taxon>
        <taxon>Coleofasciculus</taxon>
    </lineage>
</organism>
<protein>
    <submittedName>
        <fullName evidence="1">Uncharacterized protein</fullName>
    </submittedName>
</protein>
<evidence type="ECO:0000313" key="2">
    <source>
        <dbReference type="Proteomes" id="UP000003835"/>
    </source>
</evidence>